<evidence type="ECO:0000256" key="1">
    <source>
        <dbReference type="ARBA" id="ARBA00004141"/>
    </source>
</evidence>
<evidence type="ECO:0000256" key="2">
    <source>
        <dbReference type="ARBA" id="ARBA00006214"/>
    </source>
</evidence>
<comment type="subcellular location">
    <subcellularLocation>
        <location evidence="1">Membrane</location>
        <topology evidence="1">Multi-pass membrane protein</topology>
    </subcellularLocation>
</comment>
<evidence type="ECO:0000256" key="11">
    <source>
        <dbReference type="SAM" id="Phobius"/>
    </source>
</evidence>
<reference evidence="13 14" key="1">
    <citation type="submission" date="2023-08" db="EMBL/GenBank/DDBJ databases">
        <title>genomic of DY56.</title>
        <authorList>
            <person name="Wang Y."/>
        </authorList>
    </citation>
    <scope>NUCLEOTIDE SEQUENCE [LARGE SCALE GENOMIC DNA]</scope>
    <source>
        <strain evidence="13 14">DY56-A-20</strain>
    </source>
</reference>
<dbReference type="EMBL" id="JAVAIL010000001">
    <property type="protein sequence ID" value="MDP4538443.1"/>
    <property type="molecule type" value="Genomic_DNA"/>
</dbReference>
<keyword evidence="14" id="KW-1185">Reference proteome</keyword>
<accession>A0ABT9H551</accession>
<comment type="caution">
    <text evidence="13">The sequence shown here is derived from an EMBL/GenBank/DDBJ whole genome shotgun (WGS) entry which is preliminary data.</text>
</comment>
<dbReference type="Gene3D" id="1.20.1440.130">
    <property type="entry name" value="VKOR domain"/>
    <property type="match status" value="1"/>
</dbReference>
<keyword evidence="5 11" id="KW-1133">Transmembrane helix</keyword>
<evidence type="ECO:0000259" key="12">
    <source>
        <dbReference type="Pfam" id="PF07884"/>
    </source>
</evidence>
<proteinExistence type="inferred from homology"/>
<evidence type="ECO:0000313" key="13">
    <source>
        <dbReference type="EMBL" id="MDP4538443.1"/>
    </source>
</evidence>
<dbReference type="Pfam" id="PF07884">
    <property type="entry name" value="VKOR"/>
    <property type="match status" value="1"/>
</dbReference>
<evidence type="ECO:0000256" key="3">
    <source>
        <dbReference type="ARBA" id="ARBA00022692"/>
    </source>
</evidence>
<evidence type="ECO:0000256" key="8">
    <source>
        <dbReference type="ARBA" id="ARBA00023157"/>
    </source>
</evidence>
<organism evidence="13 14">
    <name type="scientific">Qipengyuania benthica</name>
    <dbReference type="NCBI Taxonomy" id="3067651"/>
    <lineage>
        <taxon>Bacteria</taxon>
        <taxon>Pseudomonadati</taxon>
        <taxon>Pseudomonadota</taxon>
        <taxon>Alphaproteobacteria</taxon>
        <taxon>Sphingomonadales</taxon>
        <taxon>Erythrobacteraceae</taxon>
        <taxon>Qipengyuania</taxon>
    </lineage>
</organism>
<evidence type="ECO:0000256" key="7">
    <source>
        <dbReference type="ARBA" id="ARBA00023136"/>
    </source>
</evidence>
<feature type="transmembrane region" description="Helical" evidence="11">
    <location>
        <begin position="117"/>
        <end position="138"/>
    </location>
</feature>
<feature type="region of interest" description="Disordered" evidence="10">
    <location>
        <begin position="1"/>
        <end position="25"/>
    </location>
</feature>
<feature type="domain" description="Vitamin K epoxide reductase" evidence="12">
    <location>
        <begin position="36"/>
        <end position="166"/>
    </location>
</feature>
<keyword evidence="3 11" id="KW-0812">Transmembrane</keyword>
<dbReference type="Proteomes" id="UP001235664">
    <property type="component" value="Unassembled WGS sequence"/>
</dbReference>
<dbReference type="InterPro" id="IPR012932">
    <property type="entry name" value="VKOR"/>
</dbReference>
<keyword evidence="6" id="KW-0560">Oxidoreductase</keyword>
<keyword evidence="7 11" id="KW-0472">Membrane</keyword>
<comment type="similarity">
    <text evidence="2">Belongs to the VKOR family.</text>
</comment>
<keyword evidence="9" id="KW-0676">Redox-active center</keyword>
<protein>
    <submittedName>
        <fullName evidence="13">Vitamin K epoxide reductase family protein</fullName>
    </submittedName>
</protein>
<feature type="transmembrane region" description="Helical" evidence="11">
    <location>
        <begin position="36"/>
        <end position="57"/>
    </location>
</feature>
<name>A0ABT9H551_9SPHN</name>
<evidence type="ECO:0000256" key="9">
    <source>
        <dbReference type="ARBA" id="ARBA00023284"/>
    </source>
</evidence>
<feature type="compositionally biased region" description="Polar residues" evidence="10">
    <location>
        <begin position="1"/>
        <end position="15"/>
    </location>
</feature>
<evidence type="ECO:0000256" key="6">
    <source>
        <dbReference type="ARBA" id="ARBA00023002"/>
    </source>
</evidence>
<evidence type="ECO:0000256" key="5">
    <source>
        <dbReference type="ARBA" id="ARBA00022989"/>
    </source>
</evidence>
<evidence type="ECO:0000256" key="10">
    <source>
        <dbReference type="SAM" id="MobiDB-lite"/>
    </source>
</evidence>
<dbReference type="InterPro" id="IPR038354">
    <property type="entry name" value="VKOR_sf"/>
</dbReference>
<evidence type="ECO:0000313" key="14">
    <source>
        <dbReference type="Proteomes" id="UP001235664"/>
    </source>
</evidence>
<feature type="compositionally biased region" description="Basic and acidic residues" evidence="10">
    <location>
        <begin position="16"/>
        <end position="25"/>
    </location>
</feature>
<dbReference type="RefSeq" id="WP_305928578.1">
    <property type="nucleotide sequence ID" value="NZ_JAVAIL010000001.1"/>
</dbReference>
<dbReference type="CDD" id="cd10546">
    <property type="entry name" value="VKOR"/>
    <property type="match status" value="1"/>
</dbReference>
<evidence type="ECO:0000256" key="4">
    <source>
        <dbReference type="ARBA" id="ARBA00022719"/>
    </source>
</evidence>
<gene>
    <name evidence="13" type="ORF">Q9K01_02220</name>
</gene>
<keyword evidence="4" id="KW-0874">Quinone</keyword>
<sequence>MKSLLMNATSGNKNPRQLERSIRQSTDRPMKFRRGIVAISLVGIAAMGVVSLLQTGLVRHLPDPPTKKPDFDSDKVNTSREAYSYGMPDAPLTIAAHAVTLAIAAAGPADRYRDRPWLPLLAALVALPQAAVAGRYLFHQMPKVDKAWCPWCVVDALTHFATVALTVPEALKAGRSLMPKGAI</sequence>
<keyword evidence="8" id="KW-1015">Disulfide bond</keyword>